<evidence type="ECO:0000313" key="5">
    <source>
        <dbReference type="EMBL" id="BDC99834.1"/>
    </source>
</evidence>
<organism evidence="5 6">
    <name type="scientific">Persicobacter psychrovividus</name>
    <dbReference type="NCBI Taxonomy" id="387638"/>
    <lineage>
        <taxon>Bacteria</taxon>
        <taxon>Pseudomonadati</taxon>
        <taxon>Bacteroidota</taxon>
        <taxon>Cytophagia</taxon>
        <taxon>Cytophagales</taxon>
        <taxon>Persicobacteraceae</taxon>
        <taxon>Persicobacter</taxon>
    </lineage>
</organism>
<evidence type="ECO:0000259" key="4">
    <source>
        <dbReference type="PROSITE" id="PS51165"/>
    </source>
</evidence>
<dbReference type="Gene3D" id="3.30.2130.30">
    <property type="match status" value="1"/>
</dbReference>
<keyword evidence="3" id="KW-0694">RNA-binding</keyword>
<name>A0ABN6L9I1_9BACT</name>
<dbReference type="EMBL" id="AP025292">
    <property type="protein sequence ID" value="BDC99834.1"/>
    <property type="molecule type" value="Genomic_DNA"/>
</dbReference>
<keyword evidence="1 5" id="KW-0489">Methyltransferase</keyword>
<dbReference type="PANTHER" id="PTHR47313">
    <property type="entry name" value="RIBOSOMAL RNA LARGE SUBUNIT METHYLTRANSFERASE K/L"/>
    <property type="match status" value="1"/>
</dbReference>
<dbReference type="RefSeq" id="WP_332919981.1">
    <property type="nucleotide sequence ID" value="NZ_AP025292.1"/>
</dbReference>
<dbReference type="CDD" id="cd11715">
    <property type="entry name" value="THUMP_AdoMetMT"/>
    <property type="match status" value="1"/>
</dbReference>
<feature type="domain" description="THUMP" evidence="4">
    <location>
        <begin position="45"/>
        <end position="156"/>
    </location>
</feature>
<dbReference type="Pfam" id="PF01170">
    <property type="entry name" value="UPF0020"/>
    <property type="match status" value="1"/>
</dbReference>
<reference evidence="5 6" key="1">
    <citation type="submission" date="2021-12" db="EMBL/GenBank/DDBJ databases">
        <title>Genome sequencing of bacteria with rrn-lacking chromosome and rrn-plasmid.</title>
        <authorList>
            <person name="Anda M."/>
            <person name="Iwasaki W."/>
        </authorList>
    </citation>
    <scope>NUCLEOTIDE SEQUENCE [LARGE SCALE GENOMIC DNA]</scope>
    <source>
        <strain evidence="5 6">NBRC 101262</strain>
    </source>
</reference>
<keyword evidence="2" id="KW-0808">Transferase</keyword>
<dbReference type="Pfam" id="PF22020">
    <property type="entry name" value="RlmL_1st"/>
    <property type="match status" value="1"/>
</dbReference>
<protein>
    <submittedName>
        <fullName evidence="5">RNA methyltransferase</fullName>
    </submittedName>
</protein>
<sequence>MSAQKIVIICAPRMSEVVAQEVRDLNLKVDSVERLSVTLYGDFKTAMKLNLHLRCANRVLLEATSFEAHTANDLYKHIRKFDWEMYIPLTGYFTIDSYVHNDTIRDNRFANQKMKDAIADRFMRDFQKRPDSGSDRSRTCLYLHWVENRAQVYFDTTGETIAKHGYRINPWKAPMIESLAAAAILNSKWNKESHFINPMCGSGTLAIEAALIALNIIPGMFRENYGFMHLRQFRKDDFDQLMQEAIANEKDAPSHMRIIASDHDSKALDAARTNAEEAGVDHLIEFVQCDYAEAEVPYGPGVVIMNPEYGERLGEEEELLPVYQGIGDFFKQQCDGKRAYVFTGNIPLGKRIGLRASRRIEMQNGRIDCRLFEYEMYR</sequence>
<dbReference type="Pfam" id="PF02926">
    <property type="entry name" value="THUMP"/>
    <property type="match status" value="1"/>
</dbReference>
<gene>
    <name evidence="5" type="primary">rlmL</name>
    <name evidence="5" type="ORF">PEPS_21150</name>
</gene>
<evidence type="ECO:0000256" key="1">
    <source>
        <dbReference type="ARBA" id="ARBA00022603"/>
    </source>
</evidence>
<dbReference type="GO" id="GO:0032259">
    <property type="term" value="P:methylation"/>
    <property type="evidence" value="ECO:0007669"/>
    <property type="project" value="UniProtKB-KW"/>
</dbReference>
<dbReference type="GO" id="GO:0008168">
    <property type="term" value="F:methyltransferase activity"/>
    <property type="evidence" value="ECO:0007669"/>
    <property type="project" value="UniProtKB-KW"/>
</dbReference>
<dbReference type="InterPro" id="IPR054170">
    <property type="entry name" value="RlmL_1st"/>
</dbReference>
<evidence type="ECO:0000313" key="6">
    <source>
        <dbReference type="Proteomes" id="UP001354989"/>
    </source>
</evidence>
<dbReference type="PANTHER" id="PTHR47313:SF1">
    <property type="entry name" value="RIBOSOMAL RNA LARGE SUBUNIT METHYLTRANSFERASE K_L"/>
    <property type="match status" value="1"/>
</dbReference>
<dbReference type="PROSITE" id="PS51165">
    <property type="entry name" value="THUMP"/>
    <property type="match status" value="1"/>
</dbReference>
<accession>A0ABN6L9I1</accession>
<evidence type="ECO:0000256" key="3">
    <source>
        <dbReference type="PROSITE-ProRule" id="PRU00529"/>
    </source>
</evidence>
<proteinExistence type="predicted"/>
<evidence type="ECO:0000256" key="2">
    <source>
        <dbReference type="ARBA" id="ARBA00022679"/>
    </source>
</evidence>
<dbReference type="InterPro" id="IPR000241">
    <property type="entry name" value="RlmKL-like_Mtase"/>
</dbReference>
<dbReference type="Proteomes" id="UP001354989">
    <property type="component" value="Chromosome"/>
</dbReference>
<dbReference type="InterPro" id="IPR004114">
    <property type="entry name" value="THUMP_dom"/>
</dbReference>
<dbReference type="InterPro" id="IPR029063">
    <property type="entry name" value="SAM-dependent_MTases_sf"/>
</dbReference>
<dbReference type="Gene3D" id="3.40.50.150">
    <property type="entry name" value="Vaccinia Virus protein VP39"/>
    <property type="match status" value="1"/>
</dbReference>
<keyword evidence="6" id="KW-1185">Reference proteome</keyword>
<dbReference type="SUPFAM" id="SSF53335">
    <property type="entry name" value="S-adenosyl-L-methionine-dependent methyltransferases"/>
    <property type="match status" value="1"/>
</dbReference>